<proteinExistence type="predicted"/>
<dbReference type="InterPro" id="IPR043128">
    <property type="entry name" value="Rev_trsase/Diguanyl_cyclase"/>
</dbReference>
<reference evidence="5 6" key="1">
    <citation type="journal article" date="2012" name="J. Bacteriol.">
        <title>Genome Sequence of Extracellular-Protease-Producing Alishewanella jeotgali Isolated from Traditional Korean Fermented Seafood.</title>
        <authorList>
            <person name="Jung J."/>
            <person name="Chun J."/>
            <person name="Park W."/>
        </authorList>
    </citation>
    <scope>NUCLEOTIDE SEQUENCE [LARGE SCALE GENOMIC DNA]</scope>
    <source>
        <strain evidence="5 6">KCTC 22429</strain>
    </source>
</reference>
<dbReference type="InterPro" id="IPR029150">
    <property type="entry name" value="dCache_3"/>
</dbReference>
<evidence type="ECO:0000313" key="6">
    <source>
        <dbReference type="Proteomes" id="UP000012046"/>
    </source>
</evidence>
<dbReference type="PATRIC" id="fig|1129374.4.peg.281"/>
<dbReference type="InterPro" id="IPR050706">
    <property type="entry name" value="Cyclic-di-GMP_PDE-like"/>
</dbReference>
<keyword evidence="6" id="KW-1185">Reference proteome</keyword>
<dbReference type="InterPro" id="IPR035919">
    <property type="entry name" value="EAL_sf"/>
</dbReference>
<dbReference type="GO" id="GO:0071111">
    <property type="term" value="F:cyclic-guanylate-specific phosphodiesterase activity"/>
    <property type="evidence" value="ECO:0007669"/>
    <property type="project" value="InterPro"/>
</dbReference>
<dbReference type="InterPro" id="IPR001633">
    <property type="entry name" value="EAL_dom"/>
</dbReference>
<dbReference type="Proteomes" id="UP000012046">
    <property type="component" value="Unassembled WGS sequence"/>
</dbReference>
<dbReference type="GO" id="GO:0007165">
    <property type="term" value="P:signal transduction"/>
    <property type="evidence" value="ECO:0007669"/>
    <property type="project" value="InterPro"/>
</dbReference>
<organism evidence="5 6">
    <name type="scientific">Alishewanella jeotgali KCTC 22429</name>
    <dbReference type="NCBI Taxonomy" id="1129374"/>
    <lineage>
        <taxon>Bacteria</taxon>
        <taxon>Pseudomonadati</taxon>
        <taxon>Pseudomonadota</taxon>
        <taxon>Gammaproteobacteria</taxon>
        <taxon>Alteromonadales</taxon>
        <taxon>Alteromonadaceae</taxon>
        <taxon>Alishewanella</taxon>
    </lineage>
</organism>
<dbReference type="PROSITE" id="PS50883">
    <property type="entry name" value="EAL"/>
    <property type="match status" value="1"/>
</dbReference>
<evidence type="ECO:0000256" key="1">
    <source>
        <dbReference type="SAM" id="Phobius"/>
    </source>
</evidence>
<dbReference type="SMART" id="SM00052">
    <property type="entry name" value="EAL"/>
    <property type="match status" value="1"/>
</dbReference>
<comment type="caution">
    <text evidence="5">The sequence shown here is derived from an EMBL/GenBank/DDBJ whole genome shotgun (WGS) entry which is preliminary data.</text>
</comment>
<protein>
    <submittedName>
        <fullName evidence="5">GGDEF domain-containing protein</fullName>
    </submittedName>
</protein>
<dbReference type="Pfam" id="PF00990">
    <property type="entry name" value="GGDEF"/>
    <property type="match status" value="1"/>
</dbReference>
<dbReference type="GO" id="GO:0016020">
    <property type="term" value="C:membrane"/>
    <property type="evidence" value="ECO:0007669"/>
    <property type="project" value="InterPro"/>
</dbReference>
<dbReference type="SUPFAM" id="SSF141868">
    <property type="entry name" value="EAL domain-like"/>
    <property type="match status" value="1"/>
</dbReference>
<dbReference type="SUPFAM" id="SSF55073">
    <property type="entry name" value="Nucleotide cyclase"/>
    <property type="match status" value="1"/>
</dbReference>
<accession>H3ZAE1</accession>
<dbReference type="CDD" id="cd06225">
    <property type="entry name" value="HAMP"/>
    <property type="match status" value="1"/>
</dbReference>
<feature type="transmembrane region" description="Helical" evidence="1">
    <location>
        <begin position="268"/>
        <end position="287"/>
    </location>
</feature>
<dbReference type="Gene3D" id="3.20.20.450">
    <property type="entry name" value="EAL domain"/>
    <property type="match status" value="1"/>
</dbReference>
<dbReference type="InterPro" id="IPR000160">
    <property type="entry name" value="GGDEF_dom"/>
</dbReference>
<gene>
    <name evidence="5" type="ORF">AJE_01399</name>
</gene>
<dbReference type="NCBIfam" id="TIGR00254">
    <property type="entry name" value="GGDEF"/>
    <property type="match status" value="1"/>
</dbReference>
<dbReference type="InterPro" id="IPR029787">
    <property type="entry name" value="Nucleotide_cyclase"/>
</dbReference>
<feature type="domain" description="GGDEF" evidence="4">
    <location>
        <begin position="370"/>
        <end position="499"/>
    </location>
</feature>
<dbReference type="PROSITE" id="PS50885">
    <property type="entry name" value="HAMP"/>
    <property type="match status" value="1"/>
</dbReference>
<keyword evidence="1" id="KW-0472">Membrane</keyword>
<dbReference type="PANTHER" id="PTHR33121:SF71">
    <property type="entry name" value="OXYGEN SENSOR PROTEIN DOSP"/>
    <property type="match status" value="1"/>
</dbReference>
<sequence>MLRSLRSQLTLLLVGLLLLLAVFTGYATLNTMRNDSEQQARQLLKVASNAAGQTLQVRSDQLTDSVRLLAADFGFRQAVATAEAETISSVLENHGARINADLAFLFTPDGRMLASTAAVQDNAVLPGLFEQARAQQGSQASVLSVGERAYQLVLVPVRAPHIIAWVGMGFSVDQQLASQIADLTGLQVSFIRLSGERLVLSSTLSAAAKQQLAEQLQPIMLDERVLPELLPQHISQLFALSETQQLWGVLHLPNAQWLANYQALRNQLLQIFSLGLALALVVAFVYTRSVTRPLDKLVRYAKAIGRGQEVQPPAVALAEVGLLANTLTQMRAAIQQRERQLLEQVERDPLTGLANRLAVEKHLAVRLQQQASTLLLLNIAKFRYVNDSLGYHSGDLLLQQLALRLNNETTINFCARLGADEFLLVIPSTLEEEQINSLLVNLAQPFDLAGSAINLQLVAGVYATTALAQDVNAILRRLEIALANAKADNLPQAWYRTGQDESHQRELTLIRDLPQALDSGQFSVVFQPKVDIVARRCRAAEALIRWQHPTLGFVSPMEFITLAERTGNISLISNWMLQQVIRQLASWQQLHPQVAVAVNLSAADLLDDALPARILAALAEAAVPVSALTLEVTESAVMQDASRAIANLKVLKQAGIKLAIDDFGTGQSSLAYLKNLPVHEVKIDRAFIKDIEHNQQDALIVQATAQLAGGLGLTVTAEGLENHAGLSRVLDAGCQQVQGYYFAKPLSAKDFSQWLQDFATQGERFFPPAVDPATAPTAAQ</sequence>
<dbReference type="STRING" id="1129374.AJE_01399"/>
<name>H3ZAE1_9ALTE</name>
<dbReference type="AlphaFoldDB" id="H3ZAE1"/>
<feature type="domain" description="HAMP" evidence="3">
    <location>
        <begin position="288"/>
        <end position="339"/>
    </location>
</feature>
<dbReference type="Pfam" id="PF00672">
    <property type="entry name" value="HAMP"/>
    <property type="match status" value="1"/>
</dbReference>
<dbReference type="RefSeq" id="WP_008949331.1">
    <property type="nucleotide sequence ID" value="NZ_AHTH01000004.1"/>
</dbReference>
<dbReference type="PROSITE" id="PS50887">
    <property type="entry name" value="GGDEF"/>
    <property type="match status" value="1"/>
</dbReference>
<keyword evidence="1" id="KW-1133">Transmembrane helix</keyword>
<dbReference type="SMART" id="SM00267">
    <property type="entry name" value="GGDEF"/>
    <property type="match status" value="1"/>
</dbReference>
<dbReference type="eggNOG" id="COG5001">
    <property type="taxonomic scope" value="Bacteria"/>
</dbReference>
<dbReference type="PANTHER" id="PTHR33121">
    <property type="entry name" value="CYCLIC DI-GMP PHOSPHODIESTERASE PDEF"/>
    <property type="match status" value="1"/>
</dbReference>
<evidence type="ECO:0000259" key="3">
    <source>
        <dbReference type="PROSITE" id="PS50885"/>
    </source>
</evidence>
<dbReference type="InterPro" id="IPR003660">
    <property type="entry name" value="HAMP_dom"/>
</dbReference>
<keyword evidence="1" id="KW-0812">Transmembrane</keyword>
<dbReference type="CDD" id="cd01948">
    <property type="entry name" value="EAL"/>
    <property type="match status" value="1"/>
</dbReference>
<evidence type="ECO:0000259" key="2">
    <source>
        <dbReference type="PROSITE" id="PS50883"/>
    </source>
</evidence>
<evidence type="ECO:0000259" key="4">
    <source>
        <dbReference type="PROSITE" id="PS50887"/>
    </source>
</evidence>
<dbReference type="Gene3D" id="3.30.70.270">
    <property type="match status" value="1"/>
</dbReference>
<dbReference type="Pfam" id="PF00563">
    <property type="entry name" value="EAL"/>
    <property type="match status" value="1"/>
</dbReference>
<feature type="domain" description="EAL" evidence="2">
    <location>
        <begin position="506"/>
        <end position="759"/>
    </location>
</feature>
<dbReference type="EMBL" id="AHTH01000004">
    <property type="protein sequence ID" value="EHR42495.1"/>
    <property type="molecule type" value="Genomic_DNA"/>
</dbReference>
<dbReference type="Pfam" id="PF14827">
    <property type="entry name" value="dCache_3"/>
    <property type="match status" value="1"/>
</dbReference>
<evidence type="ECO:0000313" key="5">
    <source>
        <dbReference type="EMBL" id="EHR42495.1"/>
    </source>
</evidence>
<dbReference type="Gene3D" id="6.10.340.10">
    <property type="match status" value="1"/>
</dbReference>
<dbReference type="SMART" id="SM00304">
    <property type="entry name" value="HAMP"/>
    <property type="match status" value="1"/>
</dbReference>